<keyword evidence="14" id="KW-1185">Reference proteome</keyword>
<comment type="catalytic activity">
    <reaction evidence="1 11">
        <text>Endonucleolytic cleavage to 5'-phosphomonoester.</text>
        <dbReference type="EC" id="3.1.26.4"/>
    </reaction>
</comment>
<dbReference type="GO" id="GO:0043137">
    <property type="term" value="P:DNA replication, removal of RNA primer"/>
    <property type="evidence" value="ECO:0007669"/>
    <property type="project" value="TreeGrafter"/>
</dbReference>
<dbReference type="HAMAP" id="MF_00042">
    <property type="entry name" value="RNase_H"/>
    <property type="match status" value="1"/>
</dbReference>
<dbReference type="PROSITE" id="PS50879">
    <property type="entry name" value="RNASE_H_1"/>
    <property type="match status" value="1"/>
</dbReference>
<keyword evidence="9 11" id="KW-0378">Hydrolase</keyword>
<organism evidence="13 14">
    <name type="scientific">Planifilum fulgidum</name>
    <dbReference type="NCBI Taxonomy" id="201973"/>
    <lineage>
        <taxon>Bacteria</taxon>
        <taxon>Bacillati</taxon>
        <taxon>Bacillota</taxon>
        <taxon>Bacilli</taxon>
        <taxon>Bacillales</taxon>
        <taxon>Thermoactinomycetaceae</taxon>
        <taxon>Planifilum</taxon>
    </lineage>
</organism>
<dbReference type="Pfam" id="PF00075">
    <property type="entry name" value="RNase_H"/>
    <property type="match status" value="1"/>
</dbReference>
<evidence type="ECO:0000256" key="9">
    <source>
        <dbReference type="ARBA" id="ARBA00022801"/>
    </source>
</evidence>
<comment type="cofactor">
    <cofactor evidence="11">
        <name>Mg(2+)</name>
        <dbReference type="ChEBI" id="CHEBI:18420"/>
    </cofactor>
    <text evidence="11">Binds 1 Mg(2+) ion per subunit. May bind a second metal ion at a regulatory site, or after substrate binding.</text>
</comment>
<evidence type="ECO:0000256" key="1">
    <source>
        <dbReference type="ARBA" id="ARBA00000077"/>
    </source>
</evidence>
<evidence type="ECO:0000256" key="5">
    <source>
        <dbReference type="ARBA" id="ARBA00012180"/>
    </source>
</evidence>
<evidence type="ECO:0000256" key="8">
    <source>
        <dbReference type="ARBA" id="ARBA00022759"/>
    </source>
</evidence>
<dbReference type="CDD" id="cd09278">
    <property type="entry name" value="RNase_HI_prokaryote_like"/>
    <property type="match status" value="1"/>
</dbReference>
<dbReference type="PANTHER" id="PTHR10642">
    <property type="entry name" value="RIBONUCLEASE H1"/>
    <property type="match status" value="1"/>
</dbReference>
<evidence type="ECO:0000256" key="11">
    <source>
        <dbReference type="HAMAP-Rule" id="MF_00042"/>
    </source>
</evidence>
<dbReference type="Proteomes" id="UP000198661">
    <property type="component" value="Unassembled WGS sequence"/>
</dbReference>
<dbReference type="GO" id="GO:0003676">
    <property type="term" value="F:nucleic acid binding"/>
    <property type="evidence" value="ECO:0007669"/>
    <property type="project" value="InterPro"/>
</dbReference>
<dbReference type="RefSeq" id="WP_092041167.1">
    <property type="nucleotide sequence ID" value="NZ_FOOK01000039.1"/>
</dbReference>
<dbReference type="GO" id="GO:0005737">
    <property type="term" value="C:cytoplasm"/>
    <property type="evidence" value="ECO:0007669"/>
    <property type="project" value="UniProtKB-SubCell"/>
</dbReference>
<evidence type="ECO:0000256" key="3">
    <source>
        <dbReference type="ARBA" id="ARBA00005300"/>
    </source>
</evidence>
<dbReference type="Gene3D" id="3.30.420.10">
    <property type="entry name" value="Ribonuclease H-like superfamily/Ribonuclease H"/>
    <property type="match status" value="1"/>
</dbReference>
<evidence type="ECO:0000259" key="12">
    <source>
        <dbReference type="PROSITE" id="PS50879"/>
    </source>
</evidence>
<comment type="subunit">
    <text evidence="4 11">Monomer.</text>
</comment>
<evidence type="ECO:0000256" key="10">
    <source>
        <dbReference type="ARBA" id="ARBA00022842"/>
    </source>
</evidence>
<comment type="function">
    <text evidence="2 11">Endonuclease that specifically degrades the RNA of RNA-DNA hybrids.</text>
</comment>
<accession>A0A1I2SEM4</accession>
<dbReference type="PANTHER" id="PTHR10642:SF26">
    <property type="entry name" value="RIBONUCLEASE H1"/>
    <property type="match status" value="1"/>
</dbReference>
<reference evidence="13 14" key="1">
    <citation type="submission" date="2016-10" db="EMBL/GenBank/DDBJ databases">
        <authorList>
            <person name="de Groot N.N."/>
        </authorList>
    </citation>
    <scope>NUCLEOTIDE SEQUENCE [LARGE SCALE GENOMIC DNA]</scope>
    <source>
        <strain evidence="13 14">DSM 44945</strain>
    </source>
</reference>
<dbReference type="OrthoDB" id="7845843at2"/>
<comment type="subcellular location">
    <subcellularLocation>
        <location evidence="11">Cytoplasm</location>
    </subcellularLocation>
</comment>
<evidence type="ECO:0000313" key="14">
    <source>
        <dbReference type="Proteomes" id="UP000198661"/>
    </source>
</evidence>
<feature type="domain" description="RNase H type-1" evidence="12">
    <location>
        <begin position="1"/>
        <end position="142"/>
    </location>
</feature>
<dbReference type="InterPro" id="IPR002156">
    <property type="entry name" value="RNaseH_domain"/>
</dbReference>
<evidence type="ECO:0000256" key="4">
    <source>
        <dbReference type="ARBA" id="ARBA00011245"/>
    </source>
</evidence>
<dbReference type="EMBL" id="FOOK01000039">
    <property type="protein sequence ID" value="SFG49337.1"/>
    <property type="molecule type" value="Genomic_DNA"/>
</dbReference>
<dbReference type="AlphaFoldDB" id="A0A1I2SEM4"/>
<evidence type="ECO:0000313" key="13">
    <source>
        <dbReference type="EMBL" id="SFG49337.1"/>
    </source>
</evidence>
<feature type="binding site" evidence="11">
    <location>
        <position position="47"/>
    </location>
    <ligand>
        <name>Mg(2+)</name>
        <dbReference type="ChEBI" id="CHEBI:18420"/>
        <label>1</label>
    </ligand>
</feature>
<dbReference type="SUPFAM" id="SSF53098">
    <property type="entry name" value="Ribonuclease H-like"/>
    <property type="match status" value="1"/>
</dbReference>
<keyword evidence="7 11" id="KW-0479">Metal-binding</keyword>
<dbReference type="InterPro" id="IPR012337">
    <property type="entry name" value="RNaseH-like_sf"/>
</dbReference>
<proteinExistence type="inferred from homology"/>
<feature type="binding site" evidence="11">
    <location>
        <position position="9"/>
    </location>
    <ligand>
        <name>Mg(2+)</name>
        <dbReference type="ChEBI" id="CHEBI:18420"/>
        <label>2</label>
    </ligand>
</feature>
<dbReference type="InterPro" id="IPR022892">
    <property type="entry name" value="RNaseHI"/>
</dbReference>
<dbReference type="NCBIfam" id="NF001236">
    <property type="entry name" value="PRK00203.1"/>
    <property type="match status" value="1"/>
</dbReference>
<gene>
    <name evidence="11" type="primary">rnhA</name>
    <name evidence="13" type="ORF">SAMN04488025_13916</name>
</gene>
<dbReference type="InterPro" id="IPR050092">
    <property type="entry name" value="RNase_H"/>
</dbReference>
<dbReference type="InterPro" id="IPR036397">
    <property type="entry name" value="RNaseH_sf"/>
</dbReference>
<protein>
    <recommendedName>
        <fullName evidence="5 11">Ribonuclease H</fullName>
        <shortName evidence="11">RNase H</shortName>
        <ecNumber evidence="5 11">3.1.26.4</ecNumber>
    </recommendedName>
</protein>
<comment type="similarity">
    <text evidence="3 11">Belongs to the RNase H family.</text>
</comment>
<evidence type="ECO:0000256" key="6">
    <source>
        <dbReference type="ARBA" id="ARBA00022722"/>
    </source>
</evidence>
<keyword evidence="6 11" id="KW-0540">Nuclease</keyword>
<feature type="binding site" evidence="11">
    <location>
        <position position="134"/>
    </location>
    <ligand>
        <name>Mg(2+)</name>
        <dbReference type="ChEBI" id="CHEBI:18420"/>
        <label>2</label>
    </ligand>
</feature>
<dbReference type="STRING" id="201973.SAMN04488025_13916"/>
<feature type="binding site" evidence="11">
    <location>
        <position position="9"/>
    </location>
    <ligand>
        <name>Mg(2+)</name>
        <dbReference type="ChEBI" id="CHEBI:18420"/>
        <label>1</label>
    </ligand>
</feature>
<evidence type="ECO:0000256" key="7">
    <source>
        <dbReference type="ARBA" id="ARBA00022723"/>
    </source>
</evidence>
<evidence type="ECO:0000256" key="2">
    <source>
        <dbReference type="ARBA" id="ARBA00004065"/>
    </source>
</evidence>
<keyword evidence="8 11" id="KW-0255">Endonuclease</keyword>
<dbReference type="EC" id="3.1.26.4" evidence="5 11"/>
<keyword evidence="10 11" id="KW-0460">Magnesium</keyword>
<dbReference type="FunFam" id="3.30.420.10:FF:000089">
    <property type="entry name" value="Ribonuclease H"/>
    <property type="match status" value="1"/>
</dbReference>
<keyword evidence="11" id="KW-0963">Cytoplasm</keyword>
<dbReference type="GO" id="GO:0000287">
    <property type="term" value="F:magnesium ion binding"/>
    <property type="evidence" value="ECO:0007669"/>
    <property type="project" value="UniProtKB-UniRule"/>
</dbReference>
<dbReference type="GO" id="GO:0004523">
    <property type="term" value="F:RNA-DNA hybrid ribonuclease activity"/>
    <property type="evidence" value="ECO:0007669"/>
    <property type="project" value="UniProtKB-UniRule"/>
</dbReference>
<feature type="binding site" evidence="11">
    <location>
        <position position="69"/>
    </location>
    <ligand>
        <name>Mg(2+)</name>
        <dbReference type="ChEBI" id="CHEBI:18420"/>
        <label>1</label>
    </ligand>
</feature>
<name>A0A1I2SEM4_9BACL</name>
<sequence length="147" mass="16976">MKEVTIYTDGACSGNPGPGGWASILMYGGRIKEISGGERMTTNNRMELTAAIEALRRLKEPCRVRLYTDSAYLVNCFEQRWHEKWEKNGWLNSRKEPVENRDLWQELLRLVRIHDVRFLKVKGHADDKWNNRCDELARAAVPRSGDG</sequence>